<comment type="subcellular location">
    <subcellularLocation>
        <location evidence="10">Mitochondrion</location>
    </subcellularLocation>
</comment>
<evidence type="ECO:0000313" key="12">
    <source>
        <dbReference type="EMBL" id="RPA75456.1"/>
    </source>
</evidence>
<keyword evidence="3 10" id="KW-0444">Lipid biosynthesis</keyword>
<dbReference type="EMBL" id="ML119763">
    <property type="protein sequence ID" value="RPA75456.1"/>
    <property type="molecule type" value="Genomic_DNA"/>
</dbReference>
<comment type="function">
    <text evidence="10">Functions in the biosynthesis of the anionic phospholipids phosphatidylglycerol and cardiolipin.</text>
</comment>
<protein>
    <recommendedName>
        <fullName evidence="10">CDP-diacylglycerol--glycerol-3-phosphate 3-phosphatidyltransferase</fullName>
        <ecNumber evidence="10">2.7.8.5</ecNumber>
    </recommendedName>
</protein>
<evidence type="ECO:0000256" key="2">
    <source>
        <dbReference type="ARBA" id="ARBA00010682"/>
    </source>
</evidence>
<dbReference type="GO" id="GO:0008444">
    <property type="term" value="F:CDP-diacylglycerol-glycerol-3-phosphate 3-phosphatidyltransferase activity"/>
    <property type="evidence" value="ECO:0007669"/>
    <property type="project" value="UniProtKB-EC"/>
</dbReference>
<evidence type="ECO:0000256" key="8">
    <source>
        <dbReference type="ARBA" id="ARBA00023264"/>
    </source>
</evidence>
<dbReference type="GO" id="GO:0005524">
    <property type="term" value="F:ATP binding"/>
    <property type="evidence" value="ECO:0007669"/>
    <property type="project" value="UniProtKB-KW"/>
</dbReference>
<evidence type="ECO:0000256" key="7">
    <source>
        <dbReference type="ARBA" id="ARBA00023209"/>
    </source>
</evidence>
<keyword evidence="10" id="KW-0547">Nucleotide-binding</keyword>
<evidence type="ECO:0000256" key="4">
    <source>
        <dbReference type="ARBA" id="ARBA00022679"/>
    </source>
</evidence>
<comment type="similarity">
    <text evidence="2 10">Belongs to the CDP-alcohol phosphatidyltransferase class-II family.</text>
</comment>
<evidence type="ECO:0000256" key="10">
    <source>
        <dbReference type="RuleBase" id="RU365024"/>
    </source>
</evidence>
<accession>A0A3N4HR46</accession>
<dbReference type="STRING" id="1160509.A0A3N4HR46"/>
<comment type="pathway">
    <text evidence="1 10">Phospholipid metabolism; phosphatidylglycerol biosynthesis; phosphatidylglycerol from CDP-diacylglycerol: step 1/2.</text>
</comment>
<dbReference type="CDD" id="cd09135">
    <property type="entry name" value="PLDc_PGS1_euk_1"/>
    <property type="match status" value="1"/>
</dbReference>
<dbReference type="SUPFAM" id="SSF56024">
    <property type="entry name" value="Phospholipase D/nuclease"/>
    <property type="match status" value="2"/>
</dbReference>
<keyword evidence="8 10" id="KW-1208">Phospholipid metabolism</keyword>
<keyword evidence="10" id="KW-0067">ATP-binding</keyword>
<evidence type="ECO:0000256" key="1">
    <source>
        <dbReference type="ARBA" id="ARBA00005042"/>
    </source>
</evidence>
<keyword evidence="5" id="KW-0677">Repeat</keyword>
<keyword evidence="10" id="KW-0496">Mitochondrion</keyword>
<dbReference type="Proteomes" id="UP000275078">
    <property type="component" value="Unassembled WGS sequence"/>
</dbReference>
<evidence type="ECO:0000313" key="13">
    <source>
        <dbReference type="Proteomes" id="UP000275078"/>
    </source>
</evidence>
<dbReference type="GO" id="GO:0005739">
    <property type="term" value="C:mitochondrion"/>
    <property type="evidence" value="ECO:0007669"/>
    <property type="project" value="UniProtKB-SubCell"/>
</dbReference>
<reference evidence="12 13" key="1">
    <citation type="journal article" date="2018" name="Nat. Ecol. Evol.">
        <title>Pezizomycetes genomes reveal the molecular basis of ectomycorrhizal truffle lifestyle.</title>
        <authorList>
            <person name="Murat C."/>
            <person name="Payen T."/>
            <person name="Noel B."/>
            <person name="Kuo A."/>
            <person name="Morin E."/>
            <person name="Chen J."/>
            <person name="Kohler A."/>
            <person name="Krizsan K."/>
            <person name="Balestrini R."/>
            <person name="Da Silva C."/>
            <person name="Montanini B."/>
            <person name="Hainaut M."/>
            <person name="Levati E."/>
            <person name="Barry K.W."/>
            <person name="Belfiori B."/>
            <person name="Cichocki N."/>
            <person name="Clum A."/>
            <person name="Dockter R.B."/>
            <person name="Fauchery L."/>
            <person name="Guy J."/>
            <person name="Iotti M."/>
            <person name="Le Tacon F."/>
            <person name="Lindquist E.A."/>
            <person name="Lipzen A."/>
            <person name="Malagnac F."/>
            <person name="Mello A."/>
            <person name="Molinier V."/>
            <person name="Miyauchi S."/>
            <person name="Poulain J."/>
            <person name="Riccioni C."/>
            <person name="Rubini A."/>
            <person name="Sitrit Y."/>
            <person name="Splivallo R."/>
            <person name="Traeger S."/>
            <person name="Wang M."/>
            <person name="Zifcakova L."/>
            <person name="Wipf D."/>
            <person name="Zambonelli A."/>
            <person name="Paolocci F."/>
            <person name="Nowrousian M."/>
            <person name="Ottonello S."/>
            <person name="Baldrian P."/>
            <person name="Spatafora J.W."/>
            <person name="Henrissat B."/>
            <person name="Nagy L.G."/>
            <person name="Aury J.M."/>
            <person name="Wincker P."/>
            <person name="Grigoriev I.V."/>
            <person name="Bonfante P."/>
            <person name="Martin F.M."/>
        </authorList>
    </citation>
    <scope>NUCLEOTIDE SEQUENCE [LARGE SCALE GENOMIC DNA]</scope>
    <source>
        <strain evidence="12 13">RN42</strain>
    </source>
</reference>
<dbReference type="AlphaFoldDB" id="A0A3N4HR46"/>
<dbReference type="UniPathway" id="UPA00084">
    <property type="reaction ID" value="UER00503"/>
</dbReference>
<keyword evidence="7 10" id="KW-0594">Phospholipid biosynthesis</keyword>
<gene>
    <name evidence="12" type="ORF">BJ508DRAFT_418124</name>
</gene>
<keyword evidence="13" id="KW-1185">Reference proteome</keyword>
<feature type="domain" description="PLD phosphodiesterase" evidence="11">
    <location>
        <begin position="191"/>
        <end position="217"/>
    </location>
</feature>
<evidence type="ECO:0000259" key="11">
    <source>
        <dbReference type="PROSITE" id="PS50035"/>
    </source>
</evidence>
<dbReference type="OrthoDB" id="10250191at2759"/>
<dbReference type="PANTHER" id="PTHR12586:SF1">
    <property type="entry name" value="CDP-DIACYLGLYCEROL--GLYCEROL-3-PHOSPHATE 3-PHOSPHATIDYLTRANSFERASE, MITOCHONDRIAL"/>
    <property type="match status" value="1"/>
</dbReference>
<dbReference type="GO" id="GO:0032049">
    <property type="term" value="P:cardiolipin biosynthetic process"/>
    <property type="evidence" value="ECO:0007669"/>
    <property type="project" value="InterPro"/>
</dbReference>
<dbReference type="InterPro" id="IPR016270">
    <property type="entry name" value="PGS1"/>
</dbReference>
<evidence type="ECO:0000256" key="9">
    <source>
        <dbReference type="ARBA" id="ARBA00048586"/>
    </source>
</evidence>
<dbReference type="PIRSF" id="PIRSF000850">
    <property type="entry name" value="Phospholipase_D_PSS"/>
    <property type="match status" value="1"/>
</dbReference>
<keyword evidence="6 10" id="KW-0443">Lipid metabolism</keyword>
<comment type="catalytic activity">
    <reaction evidence="9 10">
        <text>a CDP-1,2-diacyl-sn-glycerol + sn-glycerol 3-phosphate = a 1,2-diacyl-sn-glycero-3-phospho-(1'-sn-glycero-3'-phosphate) + CMP + H(+)</text>
        <dbReference type="Rhea" id="RHEA:12593"/>
        <dbReference type="ChEBI" id="CHEBI:15378"/>
        <dbReference type="ChEBI" id="CHEBI:57597"/>
        <dbReference type="ChEBI" id="CHEBI:58332"/>
        <dbReference type="ChEBI" id="CHEBI:60110"/>
        <dbReference type="ChEBI" id="CHEBI:60377"/>
        <dbReference type="EC" id="2.7.8.5"/>
    </reaction>
</comment>
<evidence type="ECO:0000256" key="5">
    <source>
        <dbReference type="ARBA" id="ARBA00022737"/>
    </source>
</evidence>
<dbReference type="PANTHER" id="PTHR12586">
    <property type="entry name" value="CDP-DIACYLGLYCEROL--SERINE O-PHOSPHATIDYLTRANSFERASE"/>
    <property type="match status" value="1"/>
</dbReference>
<dbReference type="SMART" id="SM00155">
    <property type="entry name" value="PLDc"/>
    <property type="match status" value="2"/>
</dbReference>
<dbReference type="PROSITE" id="PS50035">
    <property type="entry name" value="PLD"/>
    <property type="match status" value="1"/>
</dbReference>
<sequence>MILVRVGRSTLAALRPPPFRSIRSTKLRNHGVYSHRSFSSSSTMAAESTSPTPVNALGSLTSELDKLAPRFELRPSQLTVLNSPDAFYSTLKERILQAKERVFLSTLYIGKAEHELIDTIGNALRINPNLKVSVLTDALRGTREEPKATTASLLVSLVKEFGEERVDIRLFHTPNLKGLKKKIVPRRLNEGYGLQHMKLYGFDDEIMLSGANLSEDYFTNRQDRYHIFSSKEITDYYYSIHKAVSSLSFRALPADTPSQFALDWPSTNPAPSPIDHPHKYKQAATKILGDLLKPKFSPKPIDTKEEATYLYPVSQFTPIVDKTDPSTELPAIKTVLSALFTPGLRPASWTFTAGYFNIHSSISELLRKSAEVVHQGTIITASPEANGFLGSKGMSGYLPAGYTMLSLRFLRALKDKGSSIQLREWRNGVVNTPGGWSYHAKGIWVAAGGAAGQSLPLLTVIGSSNYTRRSYGLDIECGAIVVSNQDQVRSAWRAELDNLLKHTNAVTAKDLEREERGVNDWKMRLLLWLFEKRL</sequence>
<organism evidence="12 13">
    <name type="scientific">Ascobolus immersus RN42</name>
    <dbReference type="NCBI Taxonomy" id="1160509"/>
    <lineage>
        <taxon>Eukaryota</taxon>
        <taxon>Fungi</taxon>
        <taxon>Dikarya</taxon>
        <taxon>Ascomycota</taxon>
        <taxon>Pezizomycotina</taxon>
        <taxon>Pezizomycetes</taxon>
        <taxon>Pezizales</taxon>
        <taxon>Ascobolaceae</taxon>
        <taxon>Ascobolus</taxon>
    </lineage>
</organism>
<keyword evidence="4 10" id="KW-0808">Transferase</keyword>
<dbReference type="EC" id="2.7.8.5" evidence="10"/>
<dbReference type="InterPro" id="IPR001736">
    <property type="entry name" value="PLipase_D/transphosphatidylase"/>
</dbReference>
<dbReference type="CDD" id="cd09137">
    <property type="entry name" value="PLDc_PGS1_euk_2"/>
    <property type="match status" value="1"/>
</dbReference>
<proteinExistence type="inferred from homology"/>
<dbReference type="Gene3D" id="3.30.870.10">
    <property type="entry name" value="Endonuclease Chain A"/>
    <property type="match status" value="2"/>
</dbReference>
<evidence type="ECO:0000256" key="6">
    <source>
        <dbReference type="ARBA" id="ARBA00023098"/>
    </source>
</evidence>
<evidence type="ECO:0000256" key="3">
    <source>
        <dbReference type="ARBA" id="ARBA00022516"/>
    </source>
</evidence>
<name>A0A3N4HR46_ASCIM</name>